<evidence type="ECO:0008006" key="4">
    <source>
        <dbReference type="Google" id="ProtNLM"/>
    </source>
</evidence>
<dbReference type="Proteomes" id="UP001107558">
    <property type="component" value="Chromosome 1"/>
</dbReference>
<feature type="signal peptide" evidence="1">
    <location>
        <begin position="1"/>
        <end position="17"/>
    </location>
</feature>
<proteinExistence type="predicted"/>
<dbReference type="AlphaFoldDB" id="A0A9J6CJ45"/>
<reference evidence="2" key="1">
    <citation type="submission" date="2021-03" db="EMBL/GenBank/DDBJ databases">
        <title>Chromosome level genome of the anhydrobiotic midge Polypedilum vanderplanki.</title>
        <authorList>
            <person name="Yoshida Y."/>
            <person name="Kikawada T."/>
            <person name="Gusev O."/>
        </authorList>
    </citation>
    <scope>NUCLEOTIDE SEQUENCE</scope>
    <source>
        <strain evidence="2">NIAS01</strain>
        <tissue evidence="2">Whole body or cell culture</tissue>
    </source>
</reference>
<dbReference type="EMBL" id="JADBJN010000001">
    <property type="protein sequence ID" value="KAG5682020.1"/>
    <property type="molecule type" value="Genomic_DNA"/>
</dbReference>
<evidence type="ECO:0000256" key="1">
    <source>
        <dbReference type="SAM" id="SignalP"/>
    </source>
</evidence>
<keyword evidence="3" id="KW-1185">Reference proteome</keyword>
<name>A0A9J6CJ45_POLVA</name>
<sequence>MLLLFVVYLVLFTKKFACTENAITNETKIQCYVCGIESLAPLIELNQTFASMEEKSCEQFDKLSSYEREAHEIQCPRSFSGCITKIQSNNVMMRTCFEKSIDDCKKVNGDFICICSKKLCNGEISDNIKKMLVDEFNPSEEEDDNEEGDDDIDEENFVESGDDAIQFAEDTTNIIDSSSTTNAYDEVLMSTMRPSTNKAVTFHFKNQLKLFYVLIFLHSQNF</sequence>
<comment type="caution">
    <text evidence="2">The sequence shown here is derived from an EMBL/GenBank/DDBJ whole genome shotgun (WGS) entry which is preliminary data.</text>
</comment>
<feature type="chain" id="PRO_5039941241" description="Protein quiver" evidence="1">
    <location>
        <begin position="18"/>
        <end position="222"/>
    </location>
</feature>
<gene>
    <name evidence="2" type="ORF">PVAND_011412</name>
</gene>
<evidence type="ECO:0000313" key="3">
    <source>
        <dbReference type="Proteomes" id="UP001107558"/>
    </source>
</evidence>
<organism evidence="2 3">
    <name type="scientific">Polypedilum vanderplanki</name>
    <name type="common">Sleeping chironomid midge</name>
    <dbReference type="NCBI Taxonomy" id="319348"/>
    <lineage>
        <taxon>Eukaryota</taxon>
        <taxon>Metazoa</taxon>
        <taxon>Ecdysozoa</taxon>
        <taxon>Arthropoda</taxon>
        <taxon>Hexapoda</taxon>
        <taxon>Insecta</taxon>
        <taxon>Pterygota</taxon>
        <taxon>Neoptera</taxon>
        <taxon>Endopterygota</taxon>
        <taxon>Diptera</taxon>
        <taxon>Nematocera</taxon>
        <taxon>Chironomoidea</taxon>
        <taxon>Chironomidae</taxon>
        <taxon>Chironominae</taxon>
        <taxon>Polypedilum</taxon>
        <taxon>Polypedilum</taxon>
    </lineage>
</organism>
<accession>A0A9J6CJ45</accession>
<evidence type="ECO:0000313" key="2">
    <source>
        <dbReference type="EMBL" id="KAG5682020.1"/>
    </source>
</evidence>
<protein>
    <recommendedName>
        <fullName evidence="4">Protein quiver</fullName>
    </recommendedName>
</protein>
<dbReference type="OrthoDB" id="6781779at2759"/>
<keyword evidence="1" id="KW-0732">Signal</keyword>